<proteinExistence type="predicted"/>
<dbReference type="SUPFAM" id="SSF56925">
    <property type="entry name" value="OMPA-like"/>
    <property type="match status" value="1"/>
</dbReference>
<protein>
    <recommendedName>
        <fullName evidence="3">Outer membrane protein beta-barrel domain-containing protein</fullName>
    </recommendedName>
</protein>
<dbReference type="Proteomes" id="UP000284250">
    <property type="component" value="Unassembled WGS sequence"/>
</dbReference>
<dbReference type="AlphaFoldDB" id="A0A418R9Y4"/>
<dbReference type="InterPro" id="IPR011250">
    <property type="entry name" value="OMP/PagP_B-barrel"/>
</dbReference>
<dbReference type="EMBL" id="QYCN01000001">
    <property type="protein sequence ID" value="RIY14121.1"/>
    <property type="molecule type" value="Genomic_DNA"/>
</dbReference>
<comment type="caution">
    <text evidence="1">The sequence shown here is derived from an EMBL/GenBank/DDBJ whole genome shotgun (WGS) entry which is preliminary data.</text>
</comment>
<evidence type="ECO:0000313" key="1">
    <source>
        <dbReference type="EMBL" id="RIY14121.1"/>
    </source>
</evidence>
<reference evidence="1 2" key="1">
    <citation type="submission" date="2019-01" db="EMBL/GenBank/DDBJ databases">
        <title>Hymenobacter humicola sp. nov., isolated from soils in Antarctica.</title>
        <authorList>
            <person name="Sedlacek I."/>
            <person name="Holochova P."/>
            <person name="Kralova S."/>
            <person name="Pantucek R."/>
            <person name="Stankova E."/>
            <person name="Vrbovska V."/>
            <person name="Kristofova L."/>
            <person name="Svec P."/>
            <person name="Busse H.-J."/>
        </authorList>
    </citation>
    <scope>NUCLEOTIDE SEQUENCE [LARGE SCALE GENOMIC DNA]</scope>
    <source>
        <strain evidence="1 2">CCM 8852</strain>
    </source>
</reference>
<gene>
    <name evidence="1" type="ORF">D0T11_00070</name>
</gene>
<organism evidence="1 2">
    <name type="scientific">Hymenobacter rubripertinctus</name>
    <dbReference type="NCBI Taxonomy" id="2029981"/>
    <lineage>
        <taxon>Bacteria</taxon>
        <taxon>Pseudomonadati</taxon>
        <taxon>Bacteroidota</taxon>
        <taxon>Cytophagia</taxon>
        <taxon>Cytophagales</taxon>
        <taxon>Hymenobacteraceae</taxon>
        <taxon>Hymenobacter</taxon>
    </lineage>
</organism>
<evidence type="ECO:0000313" key="2">
    <source>
        <dbReference type="Proteomes" id="UP000284250"/>
    </source>
</evidence>
<name>A0A418R9Y4_9BACT</name>
<accession>A0A418R9Y4</accession>
<dbReference type="Gene3D" id="2.40.160.20">
    <property type="match status" value="1"/>
</dbReference>
<sequence length="216" mass="24638">MQARAQTLLEPAPLSWYATAQLADHDFEIVVVGSAPGLTGVGPYQFKLGRWLTPRWAVEMGYSAYHFLDERTAYGTTIAGEPTSRYSYAEAWVKALPVLLRRRLTRQVEHRIQFDGLAGLTVVHYRDKLKAVSEVNQQVVLNNSWGDRVTNSYLTFGPAVSYRFGRHFEAALDVSLTKNLRAIDRTFSTQQLNSTFGFQRGWNLGLRYRFDVKKKQ</sequence>
<keyword evidence="2" id="KW-1185">Reference proteome</keyword>
<evidence type="ECO:0008006" key="3">
    <source>
        <dbReference type="Google" id="ProtNLM"/>
    </source>
</evidence>